<dbReference type="Proteomes" id="UP000242180">
    <property type="component" value="Unassembled WGS sequence"/>
</dbReference>
<dbReference type="AlphaFoldDB" id="A0A1X2HRN1"/>
<evidence type="ECO:0000256" key="1">
    <source>
        <dbReference type="SAM" id="MobiDB-lite"/>
    </source>
</evidence>
<feature type="compositionally biased region" description="Polar residues" evidence="1">
    <location>
        <begin position="86"/>
        <end position="95"/>
    </location>
</feature>
<feature type="compositionally biased region" description="Pro residues" evidence="1">
    <location>
        <begin position="33"/>
        <end position="52"/>
    </location>
</feature>
<sequence>MPSVRQQQQQREEQYQQEQDQEQLSYAGQTYSLPPPPPPPPSGPAPSDPLPQEPTTYYQSTFEQHAPPVFTPSTATLVSPHLPSDMKSTSQSSGASLPRVSESDITTAVTGAGGGERDWSQDWATQQHQHMPLPPPPPPVVSRQQQSFEQASDMDERVGATPPECVRRQRTDGSQWLNQCPRTSTRYS</sequence>
<accession>A0A1X2HRN1</accession>
<feature type="compositionally biased region" description="Polar residues" evidence="1">
    <location>
        <begin position="172"/>
        <end position="188"/>
    </location>
</feature>
<reference evidence="2 3" key="1">
    <citation type="submission" date="2016-07" db="EMBL/GenBank/DDBJ databases">
        <title>Pervasive Adenine N6-methylation of Active Genes in Fungi.</title>
        <authorList>
            <consortium name="DOE Joint Genome Institute"/>
            <person name="Mondo S.J."/>
            <person name="Dannebaum R.O."/>
            <person name="Kuo R.C."/>
            <person name="Labutti K."/>
            <person name="Haridas S."/>
            <person name="Kuo A."/>
            <person name="Salamov A."/>
            <person name="Ahrendt S.R."/>
            <person name="Lipzen A."/>
            <person name="Sullivan W."/>
            <person name="Andreopoulos W.B."/>
            <person name="Clum A."/>
            <person name="Lindquist E."/>
            <person name="Daum C."/>
            <person name="Ramamoorthy G.K."/>
            <person name="Gryganskyi A."/>
            <person name="Culley D."/>
            <person name="Magnuson J.K."/>
            <person name="James T.Y."/>
            <person name="O'Malley M.A."/>
            <person name="Stajich J.E."/>
            <person name="Spatafora J.W."/>
            <person name="Visel A."/>
            <person name="Grigoriev I.V."/>
        </authorList>
    </citation>
    <scope>NUCLEOTIDE SEQUENCE [LARGE SCALE GENOMIC DNA]</scope>
    <source>
        <strain evidence="2 3">NRRL 2496</strain>
    </source>
</reference>
<proteinExistence type="predicted"/>
<feature type="compositionally biased region" description="Polar residues" evidence="1">
    <location>
        <begin position="53"/>
        <end position="63"/>
    </location>
</feature>
<organism evidence="2 3">
    <name type="scientific">Syncephalastrum racemosum</name>
    <name type="common">Filamentous fungus</name>
    <dbReference type="NCBI Taxonomy" id="13706"/>
    <lineage>
        <taxon>Eukaryota</taxon>
        <taxon>Fungi</taxon>
        <taxon>Fungi incertae sedis</taxon>
        <taxon>Mucoromycota</taxon>
        <taxon>Mucoromycotina</taxon>
        <taxon>Mucoromycetes</taxon>
        <taxon>Mucorales</taxon>
        <taxon>Syncephalastraceae</taxon>
        <taxon>Syncephalastrum</taxon>
    </lineage>
</organism>
<evidence type="ECO:0000313" key="2">
    <source>
        <dbReference type="EMBL" id="ORZ02237.1"/>
    </source>
</evidence>
<dbReference type="EMBL" id="MCGN01000001">
    <property type="protein sequence ID" value="ORZ02237.1"/>
    <property type="molecule type" value="Genomic_DNA"/>
</dbReference>
<evidence type="ECO:0000313" key="3">
    <source>
        <dbReference type="Proteomes" id="UP000242180"/>
    </source>
</evidence>
<gene>
    <name evidence="2" type="ORF">BCR43DRAFT_481230</name>
</gene>
<name>A0A1X2HRN1_SYNRA</name>
<feature type="region of interest" description="Disordered" evidence="1">
    <location>
        <begin position="1"/>
        <end position="188"/>
    </location>
</feature>
<comment type="caution">
    <text evidence="2">The sequence shown here is derived from an EMBL/GenBank/DDBJ whole genome shotgun (WGS) entry which is preliminary data.</text>
</comment>
<dbReference type="InParanoid" id="A0A1X2HRN1"/>
<keyword evidence="3" id="KW-1185">Reference proteome</keyword>
<protein>
    <submittedName>
        <fullName evidence="2">Uncharacterized protein</fullName>
    </submittedName>
</protein>